<evidence type="ECO:0000313" key="1">
    <source>
        <dbReference type="EMBL" id="ASU36744.1"/>
    </source>
</evidence>
<sequence>MQTNTFIFMVYLWVDSTPGKHAGPNYIIQKVKLGLHVLQKRAEMRRYWSKIRTKEFNLQKQNEP</sequence>
<dbReference type="KEGG" id="muc:MuYL_4861"/>
<gene>
    <name evidence="1" type="ORF">MuYL_4861</name>
</gene>
<protein>
    <submittedName>
        <fullName evidence="1">Uncharacterized protein</fullName>
    </submittedName>
</protein>
<dbReference type="Proteomes" id="UP000215002">
    <property type="component" value="Chromosome"/>
</dbReference>
<reference evidence="1 2" key="1">
    <citation type="submission" date="2017-08" db="EMBL/GenBank/DDBJ databases">
        <title>Complete genome sequence of Mucilaginibacter sp. strain BJC16-A31.</title>
        <authorList>
            <consortium name="Henan University of Science and Technology"/>
            <person name="You X."/>
        </authorList>
    </citation>
    <scope>NUCLEOTIDE SEQUENCE [LARGE SCALE GENOMIC DNA]</scope>
    <source>
        <strain evidence="1 2">BJC16-A31</strain>
    </source>
</reference>
<dbReference type="AlphaFoldDB" id="A0A223P452"/>
<name>A0A223P452_9SPHI</name>
<evidence type="ECO:0000313" key="2">
    <source>
        <dbReference type="Proteomes" id="UP000215002"/>
    </source>
</evidence>
<accession>A0A223P452</accession>
<proteinExistence type="predicted"/>
<keyword evidence="2" id="KW-1185">Reference proteome</keyword>
<dbReference type="EMBL" id="CP022743">
    <property type="protein sequence ID" value="ASU36744.1"/>
    <property type="molecule type" value="Genomic_DNA"/>
</dbReference>
<organism evidence="1 2">
    <name type="scientific">Mucilaginibacter xinganensis</name>
    <dbReference type="NCBI Taxonomy" id="1234841"/>
    <lineage>
        <taxon>Bacteria</taxon>
        <taxon>Pseudomonadati</taxon>
        <taxon>Bacteroidota</taxon>
        <taxon>Sphingobacteriia</taxon>
        <taxon>Sphingobacteriales</taxon>
        <taxon>Sphingobacteriaceae</taxon>
        <taxon>Mucilaginibacter</taxon>
    </lineage>
</organism>